<evidence type="ECO:0000313" key="1">
    <source>
        <dbReference type="EMBL" id="SVA97737.1"/>
    </source>
</evidence>
<dbReference type="EMBL" id="UINC01024328">
    <property type="protein sequence ID" value="SVA97737.1"/>
    <property type="molecule type" value="Genomic_DNA"/>
</dbReference>
<organism evidence="1">
    <name type="scientific">marine metagenome</name>
    <dbReference type="NCBI Taxonomy" id="408172"/>
    <lineage>
        <taxon>unclassified sequences</taxon>
        <taxon>metagenomes</taxon>
        <taxon>ecological metagenomes</taxon>
    </lineage>
</organism>
<name>A0A382A9L4_9ZZZZ</name>
<dbReference type="Pfam" id="PF19649">
    <property type="entry name" value="DUF6152"/>
    <property type="match status" value="1"/>
</dbReference>
<proteinExistence type="predicted"/>
<protein>
    <submittedName>
        <fullName evidence="1">Uncharacterized protein</fullName>
    </submittedName>
</protein>
<gene>
    <name evidence="1" type="ORF">METZ01_LOCUS150591</name>
</gene>
<reference evidence="1" key="1">
    <citation type="submission" date="2018-05" db="EMBL/GenBank/DDBJ databases">
        <authorList>
            <person name="Lanie J.A."/>
            <person name="Ng W.-L."/>
            <person name="Kazmierczak K.M."/>
            <person name="Andrzejewski T.M."/>
            <person name="Davidsen T.M."/>
            <person name="Wayne K.J."/>
            <person name="Tettelin H."/>
            <person name="Glass J.I."/>
            <person name="Rusch D."/>
            <person name="Podicherti R."/>
            <person name="Tsui H.-C.T."/>
            <person name="Winkler M.E."/>
        </authorList>
    </citation>
    <scope>NUCLEOTIDE SEQUENCE</scope>
</reference>
<sequence>MYRMHFLFLSFFLPCITNGHHAFSAFFDNNAIGTVQGKLIEVSWINPHVRFQIRTDQNEIWEAETAPVNSLQRLGLNSIVNVGDRITLIGALSRLGQKSMLAIVMKLPNGEEVVLEPRMNRQLKLSSSTYSPVGNALIPTTSLSTNPDEDSGIFRTWARVQVDRNQDLPLSEVALAAREAWDPVTDDPALRCEPPGMPVTMDTPFPIEFIENGMQIILRVEQWDARRIIRIDKTAVANDRPSSLQGYSLGTWESNTLVVETSNISWPYFDEFGTPQTEVARITERFTLSEDQQTLVWRATMTDPVTFIGPADLGSVHYKADPNAKILPYNCDY</sequence>
<accession>A0A382A9L4</accession>
<dbReference type="AlphaFoldDB" id="A0A382A9L4"/>
<dbReference type="InterPro" id="IPR046150">
    <property type="entry name" value="DUF6152"/>
</dbReference>